<evidence type="ECO:0000313" key="1">
    <source>
        <dbReference type="EMBL" id="API52873.1"/>
    </source>
</evidence>
<dbReference type="AlphaFoldDB" id="A0A1L3ZB48"/>
<organism evidence="1 2">
    <name type="scientific">Rhizobium leguminosarum</name>
    <dbReference type="NCBI Taxonomy" id="384"/>
    <lineage>
        <taxon>Bacteria</taxon>
        <taxon>Pseudomonadati</taxon>
        <taxon>Pseudomonadota</taxon>
        <taxon>Alphaproteobacteria</taxon>
        <taxon>Hyphomicrobiales</taxon>
        <taxon>Rhizobiaceae</taxon>
        <taxon>Rhizobium/Agrobacterium group</taxon>
        <taxon>Rhizobium</taxon>
    </lineage>
</organism>
<evidence type="ECO:0000313" key="2">
    <source>
        <dbReference type="Proteomes" id="UP000183050"/>
    </source>
</evidence>
<reference evidence="1 2" key="1">
    <citation type="submission" date="2016-11" db="EMBL/GenBank/DDBJ databases">
        <title>Rhizobium leguminosarum bv. viciae strain Vaf12 isolated from Vavilovia formosa root nodules from Russia, Dagestan.</title>
        <authorList>
            <person name="Kimeklis A."/>
        </authorList>
    </citation>
    <scope>NUCLEOTIDE SEQUENCE [LARGE SCALE GENOMIC DNA]</scope>
    <source>
        <strain evidence="1 2">Vaf-108</strain>
    </source>
</reference>
<accession>A0A1L3ZB48</accession>
<protein>
    <submittedName>
        <fullName evidence="1">Uncharacterized protein</fullName>
    </submittedName>
</protein>
<dbReference type="Proteomes" id="UP000183050">
    <property type="component" value="Chromosome"/>
</dbReference>
<dbReference type="EMBL" id="CP018228">
    <property type="protein sequence ID" value="API52873.1"/>
    <property type="molecule type" value="Genomic_DNA"/>
</dbReference>
<name>A0A1L3ZB48_RHILE</name>
<dbReference type="RefSeq" id="WP_072639318.1">
    <property type="nucleotide sequence ID" value="NZ_CP018228.1"/>
</dbReference>
<sequence>MFHEGAAMTEQEIKSEARLMAIERFACHTHNMIVSMVARVGGLSPEQVNSLEMQSLEQLRLTPVIGIPAHISDVLSDEVFLDLKRLVEYAQEMRDVKRD</sequence>
<proteinExistence type="predicted"/>
<gene>
    <name evidence="1" type="ORF">BMW22_15720</name>
</gene>